<evidence type="ECO:0000313" key="10">
    <source>
        <dbReference type="EMBL" id="AKB77729.1"/>
    </source>
</evidence>
<dbReference type="OrthoDB" id="111943at2157"/>
<dbReference type="PATRIC" id="fig|1434110.4.peg.1545"/>
<feature type="transmembrane region" description="Helical" evidence="9">
    <location>
        <begin position="270"/>
        <end position="288"/>
    </location>
</feature>
<gene>
    <name evidence="10" type="ORF">MSHOH_1246</name>
</gene>
<sequence>MYELVSPVNPFAVLKYTGHLLLVFSAVLLVPMCAALVLGETSAAVIYGSSALISAGTGVLIQKIIPDFELELKEALILAAVTFPLCSLVSAVPMALSAGMPFLDAYFECVSSLTTTGLSLAPNSPTKLFFFTRSWLQWIGGIGIIVLVLGILIRPGTTAFRLYRVNFGESRVRPSVIATARTLGTVYLVLTLISLTLLLFSGMSFYESVCHTLSAISTGGFSTQAESIGAYEGFLIPFFITISCIMGAISFSLYPEVLKNPKTLIRDPQVRYMLGLSILGTALFALTLSGGNSGPEMLGILPDAVFQTVSALTGTGFSTIDIASLSDASKGFLSAIMCIGGSIGSTTGGIKLFRLIVIVQLIRLVFYRFFLPREAITPLKVKSQVVDPDDVYRIMTYVLLYSVVLVFSAFIFMLYGINSADAIFETSSALATAGLSTGITDPGMPALLKLVLCADMLLGRVEIVPLFILFLPRTWFERSSKTGERKVRKDIA</sequence>
<protein>
    <submittedName>
        <fullName evidence="10">Potassium uptake protein TrkH</fullName>
    </submittedName>
</protein>
<evidence type="ECO:0000256" key="6">
    <source>
        <dbReference type="ARBA" id="ARBA00022989"/>
    </source>
</evidence>
<feature type="transmembrane region" description="Helical" evidence="9">
    <location>
        <begin position="135"/>
        <end position="155"/>
    </location>
</feature>
<dbReference type="KEGG" id="mhor:MSHOH_1246"/>
<keyword evidence="4" id="KW-1003">Cell membrane</keyword>
<evidence type="ECO:0000256" key="2">
    <source>
        <dbReference type="ARBA" id="ARBA00009137"/>
    </source>
</evidence>
<evidence type="ECO:0000256" key="4">
    <source>
        <dbReference type="ARBA" id="ARBA00022475"/>
    </source>
</evidence>
<evidence type="ECO:0000313" key="11">
    <source>
        <dbReference type="Proteomes" id="UP000033101"/>
    </source>
</evidence>
<keyword evidence="6 9" id="KW-1133">Transmembrane helix</keyword>
<proteinExistence type="inferred from homology"/>
<reference evidence="10 11" key="1">
    <citation type="submission" date="2014-07" db="EMBL/GenBank/DDBJ databases">
        <title>Methanogenic archaea and the global carbon cycle.</title>
        <authorList>
            <person name="Henriksen J.R."/>
            <person name="Luke J."/>
            <person name="Reinhart S."/>
            <person name="Benedict M.N."/>
            <person name="Youngblut N.D."/>
            <person name="Metcalf M.E."/>
            <person name="Whitaker R.J."/>
            <person name="Metcalf W.W."/>
        </authorList>
    </citation>
    <scope>NUCLEOTIDE SEQUENCE [LARGE SCALE GENOMIC DNA]</scope>
    <source>
        <strain evidence="10 11">HB-1</strain>
    </source>
</reference>
<keyword evidence="5 9" id="KW-0812">Transmembrane</keyword>
<evidence type="ECO:0000256" key="8">
    <source>
        <dbReference type="ARBA" id="ARBA00023136"/>
    </source>
</evidence>
<feature type="transmembrane region" description="Helical" evidence="9">
    <location>
        <begin position="176"/>
        <end position="200"/>
    </location>
</feature>
<dbReference type="EMBL" id="CP009516">
    <property type="protein sequence ID" value="AKB77729.1"/>
    <property type="molecule type" value="Genomic_DNA"/>
</dbReference>
<dbReference type="GO" id="GO:0005886">
    <property type="term" value="C:plasma membrane"/>
    <property type="evidence" value="ECO:0007669"/>
    <property type="project" value="UniProtKB-SubCell"/>
</dbReference>
<dbReference type="InterPro" id="IPR003445">
    <property type="entry name" value="Cat_transpt"/>
</dbReference>
<keyword evidence="11" id="KW-1185">Reference proteome</keyword>
<dbReference type="HOGENOM" id="CLU_030708_3_0_2"/>
<keyword evidence="3" id="KW-0813">Transport</keyword>
<evidence type="ECO:0000256" key="5">
    <source>
        <dbReference type="ARBA" id="ARBA00022692"/>
    </source>
</evidence>
<dbReference type="GO" id="GO:0030001">
    <property type="term" value="P:metal ion transport"/>
    <property type="evidence" value="ECO:0007669"/>
    <property type="project" value="UniProtKB-ARBA"/>
</dbReference>
<dbReference type="PANTHER" id="PTHR32024:SF2">
    <property type="entry name" value="TRK SYSTEM POTASSIUM UPTAKE PROTEIN TRKG-RELATED"/>
    <property type="match status" value="1"/>
</dbReference>
<comment type="similarity">
    <text evidence="2">Belongs to the TrkH potassium transport family.</text>
</comment>
<comment type="subcellular location">
    <subcellularLocation>
        <location evidence="1">Cell membrane</location>
        <topology evidence="1">Multi-pass membrane protein</topology>
    </subcellularLocation>
</comment>
<dbReference type="PANTHER" id="PTHR32024">
    <property type="entry name" value="TRK SYSTEM POTASSIUM UPTAKE PROTEIN TRKG-RELATED"/>
    <property type="match status" value="1"/>
</dbReference>
<evidence type="ECO:0000256" key="3">
    <source>
        <dbReference type="ARBA" id="ARBA00022448"/>
    </source>
</evidence>
<accession>A0A0E3S8E8</accession>
<feature type="transmembrane region" description="Helical" evidence="9">
    <location>
        <begin position="76"/>
        <end position="96"/>
    </location>
</feature>
<dbReference type="Pfam" id="PF02386">
    <property type="entry name" value="TrkH"/>
    <property type="match status" value="1"/>
</dbReference>
<dbReference type="Proteomes" id="UP000033101">
    <property type="component" value="Chromosome"/>
</dbReference>
<evidence type="ECO:0000256" key="7">
    <source>
        <dbReference type="ARBA" id="ARBA00023065"/>
    </source>
</evidence>
<feature type="transmembrane region" description="Helical" evidence="9">
    <location>
        <begin position="391"/>
        <end position="417"/>
    </location>
</feature>
<dbReference type="STRING" id="1434110.MSHOH_1246"/>
<organism evidence="10 11">
    <name type="scientific">Methanosarcina horonobensis HB-1 = JCM 15518</name>
    <dbReference type="NCBI Taxonomy" id="1434110"/>
    <lineage>
        <taxon>Archaea</taxon>
        <taxon>Methanobacteriati</taxon>
        <taxon>Methanobacteriota</taxon>
        <taxon>Stenosarchaea group</taxon>
        <taxon>Methanomicrobia</taxon>
        <taxon>Methanosarcinales</taxon>
        <taxon>Methanosarcinaceae</taxon>
        <taxon>Methanosarcina</taxon>
    </lineage>
</organism>
<keyword evidence="8 9" id="KW-0472">Membrane</keyword>
<name>A0A0E3S8E8_9EURY</name>
<dbReference type="AlphaFoldDB" id="A0A0E3S8E8"/>
<evidence type="ECO:0000256" key="1">
    <source>
        <dbReference type="ARBA" id="ARBA00004651"/>
    </source>
</evidence>
<feature type="transmembrane region" description="Helical" evidence="9">
    <location>
        <begin position="234"/>
        <end position="258"/>
    </location>
</feature>
<evidence type="ECO:0000256" key="9">
    <source>
        <dbReference type="SAM" id="Phobius"/>
    </source>
</evidence>
<keyword evidence="7" id="KW-0406">Ion transport</keyword>
<dbReference type="GeneID" id="24830416"/>
<dbReference type="RefSeq" id="WP_048138293.1">
    <property type="nucleotide sequence ID" value="NZ_CP009516.1"/>
</dbReference>
<dbReference type="GO" id="GO:0008324">
    <property type="term" value="F:monoatomic cation transmembrane transporter activity"/>
    <property type="evidence" value="ECO:0007669"/>
    <property type="project" value="InterPro"/>
</dbReference>
<feature type="transmembrane region" description="Helical" evidence="9">
    <location>
        <begin position="20"/>
        <end position="38"/>
    </location>
</feature>
<feature type="transmembrane region" description="Helical" evidence="9">
    <location>
        <begin position="44"/>
        <end position="64"/>
    </location>
</feature>